<comment type="caution">
    <text evidence="2">The sequence shown here is derived from an EMBL/GenBank/DDBJ whole genome shotgun (WGS) entry which is preliminary data.</text>
</comment>
<reference evidence="3" key="1">
    <citation type="journal article" date="2019" name="Int. J. Syst. Evol. Microbiol.">
        <title>The Global Catalogue of Microorganisms (GCM) 10K type strain sequencing project: providing services to taxonomists for standard genome sequencing and annotation.</title>
        <authorList>
            <consortium name="The Broad Institute Genomics Platform"/>
            <consortium name="The Broad Institute Genome Sequencing Center for Infectious Disease"/>
            <person name="Wu L."/>
            <person name="Ma J."/>
        </authorList>
    </citation>
    <scope>NUCLEOTIDE SEQUENCE [LARGE SCALE GENOMIC DNA]</scope>
    <source>
        <strain evidence="3">KCTC 52438</strain>
    </source>
</reference>
<organism evidence="2 3">
    <name type="scientific">Litoribrevibacter euphylliae</name>
    <dbReference type="NCBI Taxonomy" id="1834034"/>
    <lineage>
        <taxon>Bacteria</taxon>
        <taxon>Pseudomonadati</taxon>
        <taxon>Pseudomonadota</taxon>
        <taxon>Gammaproteobacteria</taxon>
        <taxon>Oceanospirillales</taxon>
        <taxon>Oceanospirillaceae</taxon>
        <taxon>Litoribrevibacter</taxon>
    </lineage>
</organism>
<dbReference type="PANTHER" id="PTHR43781">
    <property type="entry name" value="SACCHAROPINE DEHYDROGENASE"/>
    <property type="match status" value="1"/>
</dbReference>
<evidence type="ECO:0000313" key="3">
    <source>
        <dbReference type="Proteomes" id="UP001595476"/>
    </source>
</evidence>
<proteinExistence type="predicted"/>
<feature type="domain" description="Saccharopine dehydrogenase NADP binding" evidence="1">
    <location>
        <begin position="3"/>
        <end position="122"/>
    </location>
</feature>
<name>A0ABV7HGG7_9GAMM</name>
<dbReference type="SUPFAM" id="SSF51735">
    <property type="entry name" value="NAD(P)-binding Rossmann-fold domains"/>
    <property type="match status" value="1"/>
</dbReference>
<sequence>MTILIYGAYGYSGRLITEEACKQGLDVQIAGRNESKLAPIASQFNLKHHAVSLDDGIALRALLKTVQLVIHCAGPFSATAKPMIEACIETGTHYLDITGEVSVFEYVHSSEVDRRATEAGIILCPGVGFDVIPTDCVASKLKEVLPDAEQLILAFAGGNALSPGTAKTMVESFGVGLQVRQDGKIITVPFREKDIDFGSGEKSCMAISWGDVSTAYHSTGIPNIDVYVPASSNVIRGMKLLRGARWLFKPKFAQKLLQSKIEHRVEGPSANVRSANPSSIYGEAVNARGKRIQARLKTLNGYDVTKYGAIEVAKRILNEGSGRRGSITPSLLCGNSLASEIPGSSPIEIYES</sequence>
<dbReference type="InterPro" id="IPR036291">
    <property type="entry name" value="NAD(P)-bd_dom_sf"/>
</dbReference>
<dbReference type="RefSeq" id="WP_386720977.1">
    <property type="nucleotide sequence ID" value="NZ_JBHRSZ010000004.1"/>
</dbReference>
<keyword evidence="3" id="KW-1185">Reference proteome</keyword>
<gene>
    <name evidence="2" type="ORF">ACFOEK_11780</name>
</gene>
<dbReference type="InterPro" id="IPR005097">
    <property type="entry name" value="Sacchrp_dh_NADP-bd"/>
</dbReference>
<accession>A0ABV7HGG7</accession>
<evidence type="ECO:0000259" key="1">
    <source>
        <dbReference type="Pfam" id="PF03435"/>
    </source>
</evidence>
<evidence type="ECO:0000313" key="2">
    <source>
        <dbReference type="EMBL" id="MFC3151708.1"/>
    </source>
</evidence>
<dbReference type="Gene3D" id="3.40.50.720">
    <property type="entry name" value="NAD(P)-binding Rossmann-like Domain"/>
    <property type="match status" value="1"/>
</dbReference>
<dbReference type="PANTHER" id="PTHR43781:SF1">
    <property type="entry name" value="SACCHAROPINE DEHYDROGENASE"/>
    <property type="match status" value="1"/>
</dbReference>
<dbReference type="Proteomes" id="UP001595476">
    <property type="component" value="Unassembled WGS sequence"/>
</dbReference>
<dbReference type="EMBL" id="JBHRSZ010000004">
    <property type="protein sequence ID" value="MFC3151708.1"/>
    <property type="molecule type" value="Genomic_DNA"/>
</dbReference>
<dbReference type="Pfam" id="PF03435">
    <property type="entry name" value="Sacchrp_dh_NADP"/>
    <property type="match status" value="1"/>
</dbReference>
<protein>
    <submittedName>
        <fullName evidence="2">Saccharopine dehydrogenase family protein</fullName>
    </submittedName>
</protein>